<evidence type="ECO:0008006" key="3">
    <source>
        <dbReference type="Google" id="ProtNLM"/>
    </source>
</evidence>
<reference evidence="1 2" key="1">
    <citation type="submission" date="2024-02" db="EMBL/GenBank/DDBJ databases">
        <title>de novo genome assembly of Solanum bulbocastanum strain 11H21.</title>
        <authorList>
            <person name="Hosaka A.J."/>
        </authorList>
    </citation>
    <scope>NUCLEOTIDE SEQUENCE [LARGE SCALE GENOMIC DNA]</scope>
    <source>
        <tissue evidence="1">Young leaves</tissue>
    </source>
</reference>
<dbReference type="Pfam" id="PF00022">
    <property type="entry name" value="Actin"/>
    <property type="match status" value="1"/>
</dbReference>
<dbReference type="AlphaFoldDB" id="A0AAN8YHK2"/>
<organism evidence="1 2">
    <name type="scientific">Solanum bulbocastanum</name>
    <name type="common">Wild potato</name>
    <dbReference type="NCBI Taxonomy" id="147425"/>
    <lineage>
        <taxon>Eukaryota</taxon>
        <taxon>Viridiplantae</taxon>
        <taxon>Streptophyta</taxon>
        <taxon>Embryophyta</taxon>
        <taxon>Tracheophyta</taxon>
        <taxon>Spermatophyta</taxon>
        <taxon>Magnoliopsida</taxon>
        <taxon>eudicotyledons</taxon>
        <taxon>Gunneridae</taxon>
        <taxon>Pentapetalae</taxon>
        <taxon>asterids</taxon>
        <taxon>lamiids</taxon>
        <taxon>Solanales</taxon>
        <taxon>Solanaceae</taxon>
        <taxon>Solanoideae</taxon>
        <taxon>Solaneae</taxon>
        <taxon>Solanum</taxon>
    </lineage>
</organism>
<dbReference type="InterPro" id="IPR004000">
    <property type="entry name" value="Actin"/>
</dbReference>
<dbReference type="Gene3D" id="3.30.420.40">
    <property type="match status" value="2"/>
</dbReference>
<sequence>MADVIDIQTLVIDNGTALSKAGFDKDHAPRIVFESVVGFPLHACVAEHMSKEITALAPSITKIEVVAPPKRKCSTWIEGSIVASLNTFNRVKGFITNFYFLCSCVGYSNNSYRQWNCTIQAGFAGDDAPKTVFESLVGVPRYTSLMLAMKQKEAYFSDEALHKRGILIVKYPIEHDMVKHWDHMEKIWHHIFYNELRGDFRSSDGSTT</sequence>
<protein>
    <recommendedName>
        <fullName evidence="3">Actin</fullName>
    </recommendedName>
</protein>
<gene>
    <name evidence="1" type="ORF">RDI58_011347</name>
</gene>
<dbReference type="Proteomes" id="UP001371456">
    <property type="component" value="Unassembled WGS sequence"/>
</dbReference>
<comment type="caution">
    <text evidence="1">The sequence shown here is derived from an EMBL/GenBank/DDBJ whole genome shotgun (WGS) entry which is preliminary data.</text>
</comment>
<dbReference type="EMBL" id="JBANQN010000004">
    <property type="protein sequence ID" value="KAK6792266.1"/>
    <property type="molecule type" value="Genomic_DNA"/>
</dbReference>
<dbReference type="FunFam" id="3.30.420.40:FF:000050">
    <property type="entry name" value="Actin, alpha skeletal muscle"/>
    <property type="match status" value="1"/>
</dbReference>
<dbReference type="PANTHER" id="PTHR11937">
    <property type="entry name" value="ACTIN"/>
    <property type="match status" value="1"/>
</dbReference>
<proteinExistence type="predicted"/>
<dbReference type="SUPFAM" id="SSF53067">
    <property type="entry name" value="Actin-like ATPase domain"/>
    <property type="match status" value="2"/>
</dbReference>
<name>A0AAN8YHK2_SOLBU</name>
<evidence type="ECO:0000313" key="2">
    <source>
        <dbReference type="Proteomes" id="UP001371456"/>
    </source>
</evidence>
<dbReference type="PRINTS" id="PR00190">
    <property type="entry name" value="ACTIN"/>
</dbReference>
<dbReference type="InterPro" id="IPR043129">
    <property type="entry name" value="ATPase_NBD"/>
</dbReference>
<evidence type="ECO:0000313" key="1">
    <source>
        <dbReference type="EMBL" id="KAK6792266.1"/>
    </source>
</evidence>
<accession>A0AAN8YHK2</accession>
<dbReference type="Gene3D" id="2.30.36.70">
    <property type="entry name" value="Actin, Chain A, domain 2"/>
    <property type="match status" value="1"/>
</dbReference>
<keyword evidence="2" id="KW-1185">Reference proteome</keyword>